<dbReference type="AlphaFoldDB" id="A0A3E2GSJ7"/>
<name>A0A3E2GSJ7_SCYLI</name>
<proteinExistence type="predicted"/>
<dbReference type="GO" id="GO:0003824">
    <property type="term" value="F:catalytic activity"/>
    <property type="evidence" value="ECO:0007669"/>
    <property type="project" value="InterPro"/>
</dbReference>
<dbReference type="GO" id="GO:0005737">
    <property type="term" value="C:cytoplasm"/>
    <property type="evidence" value="ECO:0007669"/>
    <property type="project" value="TreeGrafter"/>
</dbReference>
<sequence length="368" mass="40920">THDILRTVFIELEEKFFQVIIDEIDVVLTTQRSDRDLEQYVSDLCTADIESDFRLGSSFLKILHAEGNDGQECLIIRLSHAQYDGISLPNLLRDLETAYSGGKIVNFEPFPSYLALISDERTRTKALNYWRDLLNGSSLSVLAGPSVQPTDKAIFQSKPVDISQRPEEITIANLLTAAWAVILARRLQKPDVTFGSISSGRNIGLGSADNAMGPCYQFTPVRVSFKSQWIAMDLLRFVQRQSAESAAYDFLGFEQISKQCTQWSSEARFFDSIVHHQDFEDFDTMPFAGGTCRVEILNPHGDAAYPLKIVSFVQRGQTNVGVVGSKRDVGFVDSVLDELVATVQGLAICQSEPILTDSYICTPVNGLQ</sequence>
<dbReference type="Pfam" id="PF00668">
    <property type="entry name" value="Condensation"/>
    <property type="match status" value="1"/>
</dbReference>
<comment type="caution">
    <text evidence="2">The sequence shown here is derived from an EMBL/GenBank/DDBJ whole genome shotgun (WGS) entry which is preliminary data.</text>
</comment>
<dbReference type="Proteomes" id="UP000258309">
    <property type="component" value="Unassembled WGS sequence"/>
</dbReference>
<gene>
    <name evidence="2" type="ORF">B7463_g12614</name>
</gene>
<evidence type="ECO:0000313" key="2">
    <source>
        <dbReference type="EMBL" id="RFU23723.1"/>
    </source>
</evidence>
<evidence type="ECO:0000313" key="3">
    <source>
        <dbReference type="Proteomes" id="UP000258309"/>
    </source>
</evidence>
<protein>
    <recommendedName>
        <fullName evidence="1">Condensation domain-containing protein</fullName>
    </recommendedName>
</protein>
<feature type="non-terminal residue" evidence="2">
    <location>
        <position position="1"/>
    </location>
</feature>
<dbReference type="GO" id="GO:0031177">
    <property type="term" value="F:phosphopantetheine binding"/>
    <property type="evidence" value="ECO:0007669"/>
    <property type="project" value="TreeGrafter"/>
</dbReference>
<dbReference type="Gene3D" id="3.30.559.10">
    <property type="entry name" value="Chloramphenicol acetyltransferase-like domain"/>
    <property type="match status" value="1"/>
</dbReference>
<feature type="non-terminal residue" evidence="2">
    <location>
        <position position="368"/>
    </location>
</feature>
<dbReference type="PANTHER" id="PTHR45527">
    <property type="entry name" value="NONRIBOSOMAL PEPTIDE SYNTHETASE"/>
    <property type="match status" value="1"/>
</dbReference>
<dbReference type="PANTHER" id="PTHR45527:SF1">
    <property type="entry name" value="FATTY ACID SYNTHASE"/>
    <property type="match status" value="1"/>
</dbReference>
<dbReference type="GO" id="GO:0044550">
    <property type="term" value="P:secondary metabolite biosynthetic process"/>
    <property type="evidence" value="ECO:0007669"/>
    <property type="project" value="TreeGrafter"/>
</dbReference>
<dbReference type="Gene3D" id="3.30.559.30">
    <property type="entry name" value="Nonribosomal peptide synthetase, condensation domain"/>
    <property type="match status" value="1"/>
</dbReference>
<evidence type="ECO:0000259" key="1">
    <source>
        <dbReference type="Pfam" id="PF00668"/>
    </source>
</evidence>
<dbReference type="OrthoDB" id="3545537at2759"/>
<dbReference type="InterPro" id="IPR001242">
    <property type="entry name" value="Condensation_dom"/>
</dbReference>
<accession>A0A3E2GSJ7</accession>
<organism evidence="2 3">
    <name type="scientific">Scytalidium lignicola</name>
    <name type="common">Hyphomycete</name>
    <dbReference type="NCBI Taxonomy" id="5539"/>
    <lineage>
        <taxon>Eukaryota</taxon>
        <taxon>Fungi</taxon>
        <taxon>Dikarya</taxon>
        <taxon>Ascomycota</taxon>
        <taxon>Pezizomycotina</taxon>
        <taxon>Leotiomycetes</taxon>
        <taxon>Leotiomycetes incertae sedis</taxon>
        <taxon>Scytalidium</taxon>
    </lineage>
</organism>
<dbReference type="STRING" id="5539.A0A3E2GSJ7"/>
<dbReference type="EMBL" id="NCSJ02000640">
    <property type="protein sequence ID" value="RFU23723.1"/>
    <property type="molecule type" value="Genomic_DNA"/>
</dbReference>
<dbReference type="InterPro" id="IPR023213">
    <property type="entry name" value="CAT-like_dom_sf"/>
</dbReference>
<reference evidence="2 3" key="1">
    <citation type="submission" date="2018-05" db="EMBL/GenBank/DDBJ databases">
        <title>Draft genome sequence of Scytalidium lignicola DSM 105466, a ubiquitous saprotrophic fungus.</title>
        <authorList>
            <person name="Buettner E."/>
            <person name="Gebauer A.M."/>
            <person name="Hofrichter M."/>
            <person name="Liers C."/>
            <person name="Kellner H."/>
        </authorList>
    </citation>
    <scope>NUCLEOTIDE SEQUENCE [LARGE SCALE GENOMIC DNA]</scope>
    <source>
        <strain evidence="2 3">DSM 105466</strain>
    </source>
</reference>
<feature type="domain" description="Condensation" evidence="1">
    <location>
        <begin position="2"/>
        <end position="313"/>
    </location>
</feature>
<dbReference type="OMA" id="TELIGPC"/>
<keyword evidence="3" id="KW-1185">Reference proteome</keyword>
<dbReference type="GO" id="GO:0043041">
    <property type="term" value="P:amino acid activation for nonribosomal peptide biosynthetic process"/>
    <property type="evidence" value="ECO:0007669"/>
    <property type="project" value="TreeGrafter"/>
</dbReference>
<dbReference type="SUPFAM" id="SSF52777">
    <property type="entry name" value="CoA-dependent acyltransferases"/>
    <property type="match status" value="2"/>
</dbReference>